<dbReference type="EMBL" id="WNVC01000366">
    <property type="protein sequence ID" value="MDZ5000488.1"/>
    <property type="molecule type" value="Genomic_DNA"/>
</dbReference>
<name>A0AAW9I7R6_CLOPF</name>
<dbReference type="InterPro" id="IPR017853">
    <property type="entry name" value="GH"/>
</dbReference>
<evidence type="ECO:0000259" key="1">
    <source>
        <dbReference type="Pfam" id="PF00128"/>
    </source>
</evidence>
<evidence type="ECO:0000313" key="3">
    <source>
        <dbReference type="Proteomes" id="UP001291306"/>
    </source>
</evidence>
<dbReference type="PANTHER" id="PTHR10357:SF179">
    <property type="entry name" value="NEUTRAL AND BASIC AMINO ACID TRANSPORT PROTEIN RBAT"/>
    <property type="match status" value="1"/>
</dbReference>
<comment type="caution">
    <text evidence="2">The sequence shown here is derived from an EMBL/GenBank/DDBJ whole genome shotgun (WGS) entry which is preliminary data.</text>
</comment>
<dbReference type="GO" id="GO:0008788">
    <property type="term" value="F:alpha,alpha-phosphotrehalase activity"/>
    <property type="evidence" value="ECO:0007669"/>
    <property type="project" value="UniProtKB-EC"/>
</dbReference>
<dbReference type="InterPro" id="IPR006047">
    <property type="entry name" value="GH13_cat_dom"/>
</dbReference>
<dbReference type="GO" id="GO:0009313">
    <property type="term" value="P:oligosaccharide catabolic process"/>
    <property type="evidence" value="ECO:0007669"/>
    <property type="project" value="TreeGrafter"/>
</dbReference>
<organism evidence="2 3">
    <name type="scientific">Clostridium perfringens</name>
    <dbReference type="NCBI Taxonomy" id="1502"/>
    <lineage>
        <taxon>Bacteria</taxon>
        <taxon>Bacillati</taxon>
        <taxon>Bacillota</taxon>
        <taxon>Clostridia</taxon>
        <taxon>Eubacteriales</taxon>
        <taxon>Clostridiaceae</taxon>
        <taxon>Clostridium</taxon>
    </lineage>
</organism>
<proteinExistence type="predicted"/>
<dbReference type="AlphaFoldDB" id="A0AAW9I7R6"/>
<protein>
    <submittedName>
        <fullName evidence="2">Alpha,alpha-phosphotrehalase</fullName>
        <ecNumber evidence="2">3.2.1.93</ecNumber>
    </submittedName>
</protein>
<reference evidence="2" key="1">
    <citation type="submission" date="2019-11" db="EMBL/GenBank/DDBJ databases">
        <title>Characterization of Clostridium perfringens isolates from swine manure treated agricultural soils.</title>
        <authorList>
            <person name="Wushke S.T."/>
        </authorList>
    </citation>
    <scope>NUCLEOTIDE SEQUENCE</scope>
    <source>
        <strain evidence="2">X26</strain>
    </source>
</reference>
<accession>A0AAW9I7R6</accession>
<dbReference type="PANTHER" id="PTHR10357">
    <property type="entry name" value="ALPHA-AMYLASE FAMILY MEMBER"/>
    <property type="match status" value="1"/>
</dbReference>
<gene>
    <name evidence="2" type="ORF">GNF79_15715</name>
</gene>
<dbReference type="SUPFAM" id="SSF51445">
    <property type="entry name" value="(Trans)glycosidases"/>
    <property type="match status" value="1"/>
</dbReference>
<sequence>MKEQNRWKSSVVYQIYPKSFKDSNGDGIGDIVGIIEELDYLKDLGVEVLWLTPIY</sequence>
<keyword evidence="2" id="KW-0378">Hydrolase</keyword>
<keyword evidence="2" id="KW-0326">Glycosidase</keyword>
<evidence type="ECO:0000313" key="2">
    <source>
        <dbReference type="EMBL" id="MDZ5000488.1"/>
    </source>
</evidence>
<dbReference type="Pfam" id="PF00128">
    <property type="entry name" value="Alpha-amylase"/>
    <property type="match status" value="1"/>
</dbReference>
<dbReference type="RefSeq" id="WP_322458757.1">
    <property type="nucleotide sequence ID" value="NZ_WNVC01000366.1"/>
</dbReference>
<feature type="domain" description="Glycosyl hydrolase family 13 catalytic" evidence="1">
    <location>
        <begin position="14"/>
        <end position="55"/>
    </location>
</feature>
<dbReference type="EC" id="3.2.1.93" evidence="2"/>
<dbReference type="Proteomes" id="UP001291306">
    <property type="component" value="Unassembled WGS sequence"/>
</dbReference>
<feature type="non-terminal residue" evidence="2">
    <location>
        <position position="55"/>
    </location>
</feature>
<dbReference type="Gene3D" id="3.20.20.80">
    <property type="entry name" value="Glycosidases"/>
    <property type="match status" value="1"/>
</dbReference>
<dbReference type="GO" id="GO:0004556">
    <property type="term" value="F:alpha-amylase activity"/>
    <property type="evidence" value="ECO:0007669"/>
    <property type="project" value="TreeGrafter"/>
</dbReference>